<sequence length="315" mass="32071">MDASLRAEVRFPSGNDTCAAWKYPGTNGACVVMAAGYGVTKEPGTDRFAAAFRAAGYTVVAFDFRNFGGSGGRPRQVGRVSGQLDDFAAAVAFARTLPEVDPDRIAVWGFSLAGGHVFRLAAALPGLAAAIAQTPNADGLAATRNAGRYTTGRALARVTGRGVFDLLGGLAGRPPRLLPLTGAPGSVAMLSTPDALGGDAALDPDGAYADWPRTIAARAVLSLPAYRPGRAAARARCPLLVVVADDDRTALAGPAVAAAGRAPDAELVRVPGGHYAPFLDQHDTVVAAELSFLSRRVSGRPTGPATGPTSGGHSG</sequence>
<name>A0A545ARY9_9ACTN</name>
<evidence type="ECO:0000313" key="5">
    <source>
        <dbReference type="Proteomes" id="UP000317982"/>
    </source>
</evidence>
<dbReference type="GO" id="GO:0052689">
    <property type="term" value="F:carboxylic ester hydrolase activity"/>
    <property type="evidence" value="ECO:0007669"/>
    <property type="project" value="UniProtKB-ARBA"/>
</dbReference>
<dbReference type="PANTHER" id="PTHR22946">
    <property type="entry name" value="DIENELACTONE HYDROLASE DOMAIN-CONTAINING PROTEIN-RELATED"/>
    <property type="match status" value="1"/>
</dbReference>
<dbReference type="SUPFAM" id="SSF53474">
    <property type="entry name" value="alpha/beta-Hydrolases"/>
    <property type="match status" value="1"/>
</dbReference>
<evidence type="ECO:0000259" key="3">
    <source>
        <dbReference type="Pfam" id="PF12697"/>
    </source>
</evidence>
<dbReference type="Gene3D" id="3.40.50.1820">
    <property type="entry name" value="alpha/beta hydrolase"/>
    <property type="match status" value="2"/>
</dbReference>
<dbReference type="InterPro" id="IPR000073">
    <property type="entry name" value="AB_hydrolase_1"/>
</dbReference>
<evidence type="ECO:0000256" key="2">
    <source>
        <dbReference type="ARBA" id="ARBA00038115"/>
    </source>
</evidence>
<dbReference type="PANTHER" id="PTHR22946:SF9">
    <property type="entry name" value="POLYKETIDE TRANSFERASE AF380"/>
    <property type="match status" value="1"/>
</dbReference>
<dbReference type="Proteomes" id="UP000317982">
    <property type="component" value="Unassembled WGS sequence"/>
</dbReference>
<dbReference type="InterPro" id="IPR029058">
    <property type="entry name" value="AB_hydrolase_fold"/>
</dbReference>
<accession>A0A545ARY9</accession>
<evidence type="ECO:0000256" key="1">
    <source>
        <dbReference type="ARBA" id="ARBA00022801"/>
    </source>
</evidence>
<dbReference type="InParanoid" id="A0A545ARY9"/>
<dbReference type="AlphaFoldDB" id="A0A545ARY9"/>
<dbReference type="Pfam" id="PF12697">
    <property type="entry name" value="Abhydrolase_6"/>
    <property type="match status" value="1"/>
</dbReference>
<dbReference type="InterPro" id="IPR050261">
    <property type="entry name" value="FrsA_esterase"/>
</dbReference>
<organism evidence="4 5">
    <name type="scientific">Cryptosporangium phraense</name>
    <dbReference type="NCBI Taxonomy" id="2593070"/>
    <lineage>
        <taxon>Bacteria</taxon>
        <taxon>Bacillati</taxon>
        <taxon>Actinomycetota</taxon>
        <taxon>Actinomycetes</taxon>
        <taxon>Cryptosporangiales</taxon>
        <taxon>Cryptosporangiaceae</taxon>
        <taxon>Cryptosporangium</taxon>
    </lineage>
</organism>
<comment type="similarity">
    <text evidence="2">Belongs to the AB hydrolase superfamily. FUS2 hydrolase family.</text>
</comment>
<dbReference type="RefSeq" id="WP_142705592.1">
    <property type="nucleotide sequence ID" value="NZ_VIRS01000010.1"/>
</dbReference>
<feature type="domain" description="AB hydrolase-1" evidence="3">
    <location>
        <begin position="46"/>
        <end position="288"/>
    </location>
</feature>
<protein>
    <submittedName>
        <fullName evidence="4">Alpha/beta hydrolase</fullName>
    </submittedName>
</protein>
<dbReference type="OrthoDB" id="63034at2"/>
<keyword evidence="5" id="KW-1185">Reference proteome</keyword>
<evidence type="ECO:0000313" key="4">
    <source>
        <dbReference type="EMBL" id="TQS44102.1"/>
    </source>
</evidence>
<dbReference type="EMBL" id="VIRS01000010">
    <property type="protein sequence ID" value="TQS44102.1"/>
    <property type="molecule type" value="Genomic_DNA"/>
</dbReference>
<comment type="caution">
    <text evidence="4">The sequence shown here is derived from an EMBL/GenBank/DDBJ whole genome shotgun (WGS) entry which is preliminary data.</text>
</comment>
<keyword evidence="1 4" id="KW-0378">Hydrolase</keyword>
<proteinExistence type="inferred from homology"/>
<reference evidence="4 5" key="1">
    <citation type="submission" date="2019-07" db="EMBL/GenBank/DDBJ databases">
        <title>Cryptosporangium phraense sp. nov., isolated from plant litter.</title>
        <authorList>
            <person name="Suriyachadkun C."/>
        </authorList>
    </citation>
    <scope>NUCLEOTIDE SEQUENCE [LARGE SCALE GENOMIC DNA]</scope>
    <source>
        <strain evidence="4 5">A-T 5661</strain>
    </source>
</reference>
<gene>
    <name evidence="4" type="ORF">FL583_16810</name>
</gene>